<proteinExistence type="predicted"/>
<accession>A0A246F9M3</accession>
<dbReference type="EMBL" id="NJBA01000003">
    <property type="protein sequence ID" value="OWP51004.1"/>
    <property type="molecule type" value="Genomic_DNA"/>
</dbReference>
<name>A0A246F9M3_PSENT</name>
<dbReference type="AlphaFoldDB" id="A0A246F9M3"/>
<gene>
    <name evidence="1" type="ORF">CEG18_09030</name>
</gene>
<dbReference type="RefSeq" id="WP_088417196.1">
    <property type="nucleotide sequence ID" value="NZ_NJBA01000003.1"/>
</dbReference>
<reference evidence="1 2" key="1">
    <citation type="submission" date="2017-06" db="EMBL/GenBank/DDBJ databases">
        <title>Draft genome of Pseudomonas nitroreducens DF05.</title>
        <authorList>
            <person name="Iyer R."/>
        </authorList>
    </citation>
    <scope>NUCLEOTIDE SEQUENCE [LARGE SCALE GENOMIC DNA]</scope>
    <source>
        <strain evidence="1 2">DF05</strain>
    </source>
</reference>
<protein>
    <submittedName>
        <fullName evidence="1">Uncharacterized protein</fullName>
    </submittedName>
</protein>
<dbReference type="Proteomes" id="UP000198145">
    <property type="component" value="Unassembled WGS sequence"/>
</dbReference>
<evidence type="ECO:0000313" key="2">
    <source>
        <dbReference type="Proteomes" id="UP000198145"/>
    </source>
</evidence>
<evidence type="ECO:0000313" key="1">
    <source>
        <dbReference type="EMBL" id="OWP51004.1"/>
    </source>
</evidence>
<organism evidence="1 2">
    <name type="scientific">Pseudomonas nitroreducens</name>
    <dbReference type="NCBI Taxonomy" id="46680"/>
    <lineage>
        <taxon>Bacteria</taxon>
        <taxon>Pseudomonadati</taxon>
        <taxon>Pseudomonadota</taxon>
        <taxon>Gammaproteobacteria</taxon>
        <taxon>Pseudomonadales</taxon>
        <taxon>Pseudomonadaceae</taxon>
        <taxon>Pseudomonas</taxon>
    </lineage>
</organism>
<sequence>MLNNEVERSPPPSSNAELRQLLLGIRRGDVIHPRLKRLLVHLGFAELRGLQLTLTGKGRLLLEA</sequence>
<comment type="caution">
    <text evidence="1">The sequence shown here is derived from an EMBL/GenBank/DDBJ whole genome shotgun (WGS) entry which is preliminary data.</text>
</comment>